<keyword evidence="4" id="KW-0732">Signal</keyword>
<dbReference type="RefSeq" id="WP_220299784.1">
    <property type="nucleotide sequence ID" value="NZ_JAEUAW010000003.1"/>
</dbReference>
<evidence type="ECO:0000256" key="2">
    <source>
        <dbReference type="ARBA" id="ARBA00005695"/>
    </source>
</evidence>
<comment type="subcellular location">
    <subcellularLocation>
        <location evidence="1">Cell envelope</location>
    </subcellularLocation>
</comment>
<dbReference type="PIRSF" id="PIRSF002741">
    <property type="entry name" value="MppA"/>
    <property type="match status" value="1"/>
</dbReference>
<reference evidence="6 7" key="1">
    <citation type="journal article" date="2021" name="MBio">
        <title>Poor Competitiveness of Bradyrhizobium in Pigeon Pea Root Colonization in Indian Soils.</title>
        <authorList>
            <person name="Chalasani D."/>
            <person name="Basu A."/>
            <person name="Pullabhotla S.V.S.R.N."/>
            <person name="Jorrin B."/>
            <person name="Neal A.L."/>
            <person name="Poole P.S."/>
            <person name="Podile A.R."/>
            <person name="Tkacz A."/>
        </authorList>
    </citation>
    <scope>NUCLEOTIDE SEQUENCE [LARGE SCALE GENOMIC DNA]</scope>
    <source>
        <strain evidence="6 7">HU14</strain>
    </source>
</reference>
<evidence type="ECO:0000256" key="1">
    <source>
        <dbReference type="ARBA" id="ARBA00004196"/>
    </source>
</evidence>
<comment type="similarity">
    <text evidence="2">Belongs to the bacterial solute-binding protein 5 family.</text>
</comment>
<dbReference type="Gene3D" id="3.40.190.10">
    <property type="entry name" value="Periplasmic binding protein-like II"/>
    <property type="match status" value="1"/>
</dbReference>
<dbReference type="InterPro" id="IPR039424">
    <property type="entry name" value="SBP_5"/>
</dbReference>
<evidence type="ECO:0000313" key="6">
    <source>
        <dbReference type="EMBL" id="MBW9093063.1"/>
    </source>
</evidence>
<accession>A0ABS7HJR6</accession>
<sequence>MLLAGVVSLAACGAGDAGSGEDVPQVLTYGISGEPQPIKAGLNQNSIGYLMDALLMQGLLRWNEEGEIETALAESYEQVNNSTYTFTLRPDLTFSDGTPLTAEDVKRTFEFLANPANAAYTVAGMSRIDTITTDGDSSLTVTLKENDPDFLSYVANPTAFIVKEDELSADATVTVGAGPFVIEDQTQGVGMELVPNENYYDPESVTLERIELEYYTDATARTNALLSGDVDMIDYPAAQDFERLESAPGIVLDAQPAPLIALTFNAAEGPFANPLVREAVAYAVDRDHVASAADAGQADPVYGPVLQEGSPFATERSQSLYSYDPEKAKELLAEAGYPDGFDATILTMSQYPYHQDTAIAVQDDLKKVGINLTLDSGDQPTWVQKATAGDYEVKTTGGAGLIPDPSYLESWYFANATYTSTNYENEELRQALIDGRTAETEEERVAAYERAFEIVAVDPPRVDLTQRYNGYAYKDTIQGFKNIPGFLSLFSQNAIPYLSVSG</sequence>
<protein>
    <recommendedName>
        <fullName evidence="5">Solute-binding protein family 5 domain-containing protein</fullName>
    </recommendedName>
</protein>
<dbReference type="InterPro" id="IPR030678">
    <property type="entry name" value="Peptide/Ni-bd"/>
</dbReference>
<evidence type="ECO:0000313" key="7">
    <source>
        <dbReference type="Proteomes" id="UP001196843"/>
    </source>
</evidence>
<dbReference type="PANTHER" id="PTHR30290">
    <property type="entry name" value="PERIPLASMIC BINDING COMPONENT OF ABC TRANSPORTER"/>
    <property type="match status" value="1"/>
</dbReference>
<evidence type="ECO:0000259" key="5">
    <source>
        <dbReference type="Pfam" id="PF00496"/>
    </source>
</evidence>
<comment type="caution">
    <text evidence="6">The sequence shown here is derived from an EMBL/GenBank/DDBJ whole genome shotgun (WGS) entry which is preliminary data.</text>
</comment>
<dbReference type="PANTHER" id="PTHR30290:SF10">
    <property type="entry name" value="PERIPLASMIC OLIGOPEPTIDE-BINDING PROTEIN-RELATED"/>
    <property type="match status" value="1"/>
</dbReference>
<keyword evidence="3" id="KW-0813">Transport</keyword>
<dbReference type="SUPFAM" id="SSF53850">
    <property type="entry name" value="Periplasmic binding protein-like II"/>
    <property type="match status" value="1"/>
</dbReference>
<dbReference type="EMBL" id="JAEUAW010000003">
    <property type="protein sequence ID" value="MBW9093063.1"/>
    <property type="molecule type" value="Genomic_DNA"/>
</dbReference>
<proteinExistence type="inferred from homology"/>
<evidence type="ECO:0000256" key="4">
    <source>
        <dbReference type="ARBA" id="ARBA00022729"/>
    </source>
</evidence>
<evidence type="ECO:0000256" key="3">
    <source>
        <dbReference type="ARBA" id="ARBA00022448"/>
    </source>
</evidence>
<gene>
    <name evidence="6" type="ORF">JNB62_05155</name>
</gene>
<organism evidence="6 7">
    <name type="scientific">Microbacterium jejuense</name>
    <dbReference type="NCBI Taxonomy" id="1263637"/>
    <lineage>
        <taxon>Bacteria</taxon>
        <taxon>Bacillati</taxon>
        <taxon>Actinomycetota</taxon>
        <taxon>Actinomycetes</taxon>
        <taxon>Micrococcales</taxon>
        <taxon>Microbacteriaceae</taxon>
        <taxon>Microbacterium</taxon>
    </lineage>
</organism>
<dbReference type="InterPro" id="IPR000914">
    <property type="entry name" value="SBP_5_dom"/>
</dbReference>
<feature type="domain" description="Solute-binding protein family 5" evidence="5">
    <location>
        <begin position="67"/>
        <end position="415"/>
    </location>
</feature>
<dbReference type="Pfam" id="PF00496">
    <property type="entry name" value="SBP_bac_5"/>
    <property type="match status" value="1"/>
</dbReference>
<dbReference type="Proteomes" id="UP001196843">
    <property type="component" value="Unassembled WGS sequence"/>
</dbReference>
<keyword evidence="7" id="KW-1185">Reference proteome</keyword>
<dbReference type="Gene3D" id="3.10.105.10">
    <property type="entry name" value="Dipeptide-binding Protein, Domain 3"/>
    <property type="match status" value="1"/>
</dbReference>
<name>A0ABS7HJR6_9MICO</name>